<dbReference type="Proteomes" id="UP001165124">
    <property type="component" value="Unassembled WGS sequence"/>
</dbReference>
<gene>
    <name evidence="1" type="ORF">Arub01_11390</name>
</gene>
<reference evidence="1" key="1">
    <citation type="submission" date="2023-02" db="EMBL/GenBank/DDBJ databases">
        <title>Actinomadura rubrobrunea NBRC 14622.</title>
        <authorList>
            <person name="Ichikawa N."/>
            <person name="Sato H."/>
            <person name="Tonouchi N."/>
        </authorList>
    </citation>
    <scope>NUCLEOTIDE SEQUENCE</scope>
    <source>
        <strain evidence="1">NBRC 14622</strain>
    </source>
</reference>
<dbReference type="InterPro" id="IPR038070">
    <property type="entry name" value="Rv2632c-like_sf"/>
</dbReference>
<evidence type="ECO:0008006" key="3">
    <source>
        <dbReference type="Google" id="ProtNLM"/>
    </source>
</evidence>
<name>A0A9W6PSN4_9ACTN</name>
<dbReference type="InterPro" id="IPR015057">
    <property type="entry name" value="Rv2632c-like"/>
</dbReference>
<dbReference type="SUPFAM" id="SSF143212">
    <property type="entry name" value="Rv2632c-like"/>
    <property type="match status" value="1"/>
</dbReference>
<comment type="caution">
    <text evidence="1">The sequence shown here is derived from an EMBL/GenBank/DDBJ whole genome shotgun (WGS) entry which is preliminary data.</text>
</comment>
<evidence type="ECO:0000313" key="1">
    <source>
        <dbReference type="EMBL" id="GLW62895.1"/>
    </source>
</evidence>
<dbReference type="RefSeq" id="WP_227023180.1">
    <property type="nucleotide sequence ID" value="NZ_BSRZ01000001.1"/>
</dbReference>
<proteinExistence type="predicted"/>
<accession>A0A9W6PSN4</accession>
<dbReference type="Gene3D" id="3.30.160.240">
    <property type="entry name" value="Rv1738"/>
    <property type="match status" value="1"/>
</dbReference>
<protein>
    <recommendedName>
        <fullName evidence="3">DUF1876 domain-containing protein</fullName>
    </recommendedName>
</protein>
<organism evidence="1 2">
    <name type="scientific">Actinomadura rubrobrunea</name>
    <dbReference type="NCBI Taxonomy" id="115335"/>
    <lineage>
        <taxon>Bacteria</taxon>
        <taxon>Bacillati</taxon>
        <taxon>Actinomycetota</taxon>
        <taxon>Actinomycetes</taxon>
        <taxon>Streptosporangiales</taxon>
        <taxon>Thermomonosporaceae</taxon>
        <taxon>Actinomadura</taxon>
    </lineage>
</organism>
<sequence>MVSIGGDVMKAKHWNVDIFIGESDDDTETRARAVLNAGGSVTVTGYGQARRNPIDRPVPEIGDELAACRALTDLADRLRAVAGEDIARMAGPARPSS</sequence>
<evidence type="ECO:0000313" key="2">
    <source>
        <dbReference type="Proteomes" id="UP001165124"/>
    </source>
</evidence>
<dbReference type="EMBL" id="BSRZ01000001">
    <property type="protein sequence ID" value="GLW62895.1"/>
    <property type="molecule type" value="Genomic_DNA"/>
</dbReference>
<dbReference type="AlphaFoldDB" id="A0A9W6PSN4"/>
<keyword evidence="2" id="KW-1185">Reference proteome</keyword>
<dbReference type="Pfam" id="PF08962">
    <property type="entry name" value="Rv2632c-like"/>
    <property type="match status" value="1"/>
</dbReference>